<keyword evidence="3" id="KW-0808">Transferase</keyword>
<dbReference type="PANTHER" id="PTHR30244">
    <property type="entry name" value="TRANSAMINASE"/>
    <property type="match status" value="1"/>
</dbReference>
<protein>
    <submittedName>
        <fullName evidence="3">Pyridoxal-phosphate-dependent/plp-dependent aminotransferase</fullName>
    </submittedName>
</protein>
<name>A0A7G3G8I9_9NEIS</name>
<dbReference type="PANTHER" id="PTHR30244:SF34">
    <property type="entry name" value="DTDP-4-AMINO-4,6-DIDEOXYGALACTOSE TRANSAMINASE"/>
    <property type="match status" value="1"/>
</dbReference>
<evidence type="ECO:0000256" key="1">
    <source>
        <dbReference type="ARBA" id="ARBA00037999"/>
    </source>
</evidence>
<dbReference type="SUPFAM" id="SSF53383">
    <property type="entry name" value="PLP-dependent transferases"/>
    <property type="match status" value="1"/>
</dbReference>
<dbReference type="RefSeq" id="WP_130105730.1">
    <property type="nucleotide sequence ID" value="NZ_CP025781.1"/>
</dbReference>
<accession>A0A7G3G8I9</accession>
<evidence type="ECO:0000313" key="4">
    <source>
        <dbReference type="Proteomes" id="UP000515917"/>
    </source>
</evidence>
<dbReference type="Proteomes" id="UP000515917">
    <property type="component" value="Chromosome"/>
</dbReference>
<dbReference type="PIRSF" id="PIRSF000390">
    <property type="entry name" value="PLP_StrS"/>
    <property type="match status" value="1"/>
</dbReference>
<proteinExistence type="inferred from homology"/>
<dbReference type="GO" id="GO:0008483">
    <property type="term" value="F:transaminase activity"/>
    <property type="evidence" value="ECO:0007669"/>
    <property type="project" value="UniProtKB-KW"/>
</dbReference>
<dbReference type="KEGG" id="ifl:C1H71_05885"/>
<evidence type="ECO:0000256" key="2">
    <source>
        <dbReference type="RuleBase" id="RU004508"/>
    </source>
</evidence>
<dbReference type="AlphaFoldDB" id="A0A7G3G8I9"/>
<dbReference type="InterPro" id="IPR015421">
    <property type="entry name" value="PyrdxlP-dep_Trfase_major"/>
</dbReference>
<sequence length="371" mass="40533">MMNLPLFGVVNSAEMERVVVDVLRSGKIASGEYVTKFEAGLGELLGKKNVVTTVDMTSAMHLALYIAGVGVGDEVITSPFSCLATNSPIATLGATPVWVDLLPDSVLIDVKAFKASITPKTKAAIVYHVAGYPAPIEEIAAICREYKIILVEDCDNALLATVNGKQVGSWGDFSVYSFYPNRQINASEGGALVCRLEQDAIKAKRLRRFGINSSQFRRTDGEINPLEDVKEAGWACTLNNLCSALGYMQLPDVHRRVDAARRNAKYLDQYFFGSKKIVPIKPIDGSTPSYWVYLIVSSNRDALLAGLKELGIFASILHQNNHIYSCFAKNAHEQGLKNANELQKNIIALPCGWWLDSDDMQKIATAVLALA</sequence>
<dbReference type="InterPro" id="IPR015422">
    <property type="entry name" value="PyrdxlP-dep_Trfase_small"/>
</dbReference>
<dbReference type="GO" id="GO:0030170">
    <property type="term" value="F:pyridoxal phosphate binding"/>
    <property type="evidence" value="ECO:0007669"/>
    <property type="project" value="TreeGrafter"/>
</dbReference>
<dbReference type="InterPro" id="IPR015424">
    <property type="entry name" value="PyrdxlP-dep_Trfase"/>
</dbReference>
<dbReference type="Gene3D" id="3.90.1150.10">
    <property type="entry name" value="Aspartate Aminotransferase, domain 1"/>
    <property type="match status" value="1"/>
</dbReference>
<evidence type="ECO:0000313" key="3">
    <source>
        <dbReference type="EMBL" id="QBC43125.1"/>
    </source>
</evidence>
<dbReference type="InterPro" id="IPR000653">
    <property type="entry name" value="DegT/StrS_aminotransferase"/>
</dbReference>
<dbReference type="Gene3D" id="3.40.640.10">
    <property type="entry name" value="Type I PLP-dependent aspartate aminotransferase-like (Major domain)"/>
    <property type="match status" value="1"/>
</dbReference>
<dbReference type="CDD" id="cd00616">
    <property type="entry name" value="AHBA_syn"/>
    <property type="match status" value="1"/>
</dbReference>
<reference evidence="3 4" key="1">
    <citation type="submission" date="2018-01" db="EMBL/GenBank/DDBJ databases">
        <title>Genome sequence of Iodobacter sp. strain PCH194 isolated from Indian Trans-Himalaya.</title>
        <authorList>
            <person name="Kumar V."/>
            <person name="Thakur V."/>
            <person name="Kumar S."/>
            <person name="Singh D."/>
        </authorList>
    </citation>
    <scope>NUCLEOTIDE SEQUENCE [LARGE SCALE GENOMIC DNA]</scope>
    <source>
        <strain evidence="3 4">PCH194</strain>
    </source>
</reference>
<organism evidence="3 4">
    <name type="scientific">Iodobacter fluviatilis</name>
    <dbReference type="NCBI Taxonomy" id="537"/>
    <lineage>
        <taxon>Bacteria</taxon>
        <taxon>Pseudomonadati</taxon>
        <taxon>Pseudomonadota</taxon>
        <taxon>Betaproteobacteria</taxon>
        <taxon>Neisseriales</taxon>
        <taxon>Chitinibacteraceae</taxon>
        <taxon>Iodobacter</taxon>
    </lineage>
</organism>
<dbReference type="GO" id="GO:0000271">
    <property type="term" value="P:polysaccharide biosynthetic process"/>
    <property type="evidence" value="ECO:0007669"/>
    <property type="project" value="TreeGrafter"/>
</dbReference>
<keyword evidence="2" id="KW-0663">Pyridoxal phosphate</keyword>
<dbReference type="EMBL" id="CP025781">
    <property type="protein sequence ID" value="QBC43125.1"/>
    <property type="molecule type" value="Genomic_DNA"/>
</dbReference>
<keyword evidence="4" id="KW-1185">Reference proteome</keyword>
<comment type="similarity">
    <text evidence="1 2">Belongs to the DegT/DnrJ/EryC1 family.</text>
</comment>
<dbReference type="Pfam" id="PF01041">
    <property type="entry name" value="DegT_DnrJ_EryC1"/>
    <property type="match status" value="1"/>
</dbReference>
<keyword evidence="3" id="KW-0032">Aminotransferase</keyword>
<gene>
    <name evidence="3" type="ORF">C1H71_05885</name>
</gene>